<dbReference type="RefSeq" id="WP_125875233.1">
    <property type="nucleotide sequence ID" value="NZ_RHRS01000110.1"/>
</dbReference>
<accession>A0A427H7R1</accession>
<organism evidence="1 2">
    <name type="scientific">Ectopseudomonas oleovorans</name>
    <name type="common">Pseudomonas oleovorans</name>
    <dbReference type="NCBI Taxonomy" id="301"/>
    <lineage>
        <taxon>Bacteria</taxon>
        <taxon>Pseudomonadati</taxon>
        <taxon>Pseudomonadota</taxon>
        <taxon>Gammaproteobacteria</taxon>
        <taxon>Pseudomonadales</taxon>
        <taxon>Pseudomonadaceae</taxon>
        <taxon>Ectopseudomonas</taxon>
    </lineage>
</organism>
<dbReference type="EMBL" id="RHRS01000110">
    <property type="protein sequence ID" value="RRW26501.1"/>
    <property type="molecule type" value="Genomic_DNA"/>
</dbReference>
<sequence length="95" mass="10326">MQTTRNPSTHAAAWKARAFAALRADSSLSVRLRRYSDAMARARELEAQHTAAPLQIRPVGGMWRVCQGNAVLAFAASYRAACHCLANLEAQGVTQ</sequence>
<evidence type="ECO:0000313" key="1">
    <source>
        <dbReference type="EMBL" id="RRW26501.1"/>
    </source>
</evidence>
<evidence type="ECO:0000313" key="2">
    <source>
        <dbReference type="Proteomes" id="UP000272833"/>
    </source>
</evidence>
<protein>
    <submittedName>
        <fullName evidence="1">Uncharacterized protein</fullName>
    </submittedName>
</protein>
<name>A0A427H7R1_ECTOL</name>
<comment type="caution">
    <text evidence="1">The sequence shown here is derived from an EMBL/GenBank/DDBJ whole genome shotgun (WGS) entry which is preliminary data.</text>
</comment>
<dbReference type="Proteomes" id="UP000272833">
    <property type="component" value="Unassembled WGS sequence"/>
</dbReference>
<proteinExistence type="predicted"/>
<dbReference type="AlphaFoldDB" id="A0A427H7R1"/>
<reference evidence="1 2" key="1">
    <citation type="submission" date="2018-10" db="EMBL/GenBank/DDBJ databases">
        <title>Transmission dynamics of multidrug resistant bacteria on intensive care unit surfaces.</title>
        <authorList>
            <person name="D'Souza A.W."/>
            <person name="Potter R.F."/>
            <person name="Wallace M."/>
            <person name="Shupe A."/>
            <person name="Patel S."/>
            <person name="Sun S."/>
            <person name="Gul D."/>
            <person name="Kwon J.H."/>
            <person name="Andleeb S."/>
            <person name="Burnham C.-A.D."/>
            <person name="Dantas G."/>
        </authorList>
    </citation>
    <scope>NUCLEOTIDE SEQUENCE [LARGE SCALE GENOMIC DNA]</scope>
    <source>
        <strain evidence="1 2">PO_271</strain>
    </source>
</reference>
<gene>
    <name evidence="1" type="ORF">EGJ44_22175</name>
</gene>